<evidence type="ECO:0000313" key="1">
    <source>
        <dbReference type="EMBL" id="MFC5547359.1"/>
    </source>
</evidence>
<dbReference type="SUPFAM" id="SSF53067">
    <property type="entry name" value="Actin-like ATPase domain"/>
    <property type="match status" value="1"/>
</dbReference>
<reference evidence="2" key="1">
    <citation type="journal article" date="2019" name="Int. J. Syst. Evol. Microbiol.">
        <title>The Global Catalogue of Microorganisms (GCM) 10K type strain sequencing project: providing services to taxonomists for standard genome sequencing and annotation.</title>
        <authorList>
            <consortium name="The Broad Institute Genomics Platform"/>
            <consortium name="The Broad Institute Genome Sequencing Center for Infectious Disease"/>
            <person name="Wu L."/>
            <person name="Ma J."/>
        </authorList>
    </citation>
    <scope>NUCLEOTIDE SEQUENCE [LARGE SCALE GENOMIC DNA]</scope>
    <source>
        <strain evidence="2">CGMCC 4.5798</strain>
    </source>
</reference>
<accession>A0ABW0RT07</accession>
<dbReference type="EMBL" id="JBHSMZ010000001">
    <property type="protein sequence ID" value="MFC5547359.1"/>
    <property type="molecule type" value="Genomic_DNA"/>
</dbReference>
<evidence type="ECO:0000313" key="2">
    <source>
        <dbReference type="Proteomes" id="UP001596086"/>
    </source>
</evidence>
<sequence length="296" mass="32555">MLQRDGIAAASVRRGEGKPAVTLASHFAGQPTADVLDKAGKELHAAQYRCTTVLGGGEYQIMSAEAPNVPREEIKAAMRFRLKDILDFPVDDATFDVLDIPLDPNAAVRPQQSVFAVAARNSVIRTRQALFEHARLELGTIDIPEMAQRNVSSLLEADGRGVAMLSFGEDGGLLTVSWRGELYLSRRIEVTLGQLLEADPDRKYQVFDKITLELQRSLDHFDRQFSFIGLAKLVLAPTGAAELEEYLSGNLYIRVETLDLVMLFDLARVPELQAAAVQQRFFFAIGAALREQGAPA</sequence>
<dbReference type="InterPro" id="IPR043129">
    <property type="entry name" value="ATPase_NBD"/>
</dbReference>
<dbReference type="RefSeq" id="WP_379766485.1">
    <property type="nucleotide sequence ID" value="NZ_JBHSMZ010000001.1"/>
</dbReference>
<gene>
    <name evidence="1" type="primary">pilM</name>
    <name evidence="1" type="ORF">ACFPO9_02375</name>
</gene>
<keyword evidence="2" id="KW-1185">Reference proteome</keyword>
<name>A0ABW0RT07_9BURK</name>
<dbReference type="Proteomes" id="UP001596086">
    <property type="component" value="Unassembled WGS sequence"/>
</dbReference>
<comment type="caution">
    <text evidence="1">The sequence shown here is derived from an EMBL/GenBank/DDBJ whole genome shotgun (WGS) entry which is preliminary data.</text>
</comment>
<proteinExistence type="predicted"/>
<protein>
    <submittedName>
        <fullName evidence="1">Type IV pilus biogenesis protein PilM</fullName>
    </submittedName>
</protein>
<organism evidence="1 2">
    <name type="scientific">Massilia aerilata</name>
    <dbReference type="NCBI Taxonomy" id="453817"/>
    <lineage>
        <taxon>Bacteria</taxon>
        <taxon>Pseudomonadati</taxon>
        <taxon>Pseudomonadota</taxon>
        <taxon>Betaproteobacteria</taxon>
        <taxon>Burkholderiales</taxon>
        <taxon>Oxalobacteraceae</taxon>
        <taxon>Telluria group</taxon>
        <taxon>Massilia</taxon>
    </lineage>
</organism>